<evidence type="ECO:0000313" key="4">
    <source>
        <dbReference type="Ensembl" id="ENSLACP00000019185.1"/>
    </source>
</evidence>
<dbReference type="Proteomes" id="UP000008672">
    <property type="component" value="Unassembled WGS sequence"/>
</dbReference>
<dbReference type="GeneTree" id="ENSGT00620000087993"/>
<reference evidence="5" key="1">
    <citation type="submission" date="2011-08" db="EMBL/GenBank/DDBJ databases">
        <title>The draft genome of Latimeria chalumnae.</title>
        <authorList>
            <person name="Di Palma F."/>
            <person name="Alfoldi J."/>
            <person name="Johnson J."/>
            <person name="Berlin A."/>
            <person name="Gnerre S."/>
            <person name="Jaffe D."/>
            <person name="MacCallum I."/>
            <person name="Young S."/>
            <person name="Walker B.J."/>
            <person name="Lander E."/>
            <person name="Lindblad-Toh K."/>
        </authorList>
    </citation>
    <scope>NUCLEOTIDE SEQUENCE [LARGE SCALE GENOMIC DNA]</scope>
    <source>
        <strain evidence="5">Wild caught</strain>
    </source>
</reference>
<feature type="coiled-coil region" evidence="1">
    <location>
        <begin position="345"/>
        <end position="372"/>
    </location>
</feature>
<evidence type="ECO:0000256" key="2">
    <source>
        <dbReference type="SAM" id="MobiDB-lite"/>
    </source>
</evidence>
<gene>
    <name evidence="4" type="primary">CEP85</name>
</gene>
<feature type="region of interest" description="Disordered" evidence="2">
    <location>
        <begin position="448"/>
        <end position="481"/>
    </location>
</feature>
<dbReference type="CTD" id="64793"/>
<dbReference type="Bgee" id="ENSLACG00000016878">
    <property type="expression patterns" value="Expressed in post-anal tail muscle and 6 other cell types or tissues"/>
</dbReference>
<dbReference type="GeneID" id="102358587"/>
<dbReference type="FunCoup" id="H3BBB4">
    <property type="interactions" value="1289"/>
</dbReference>
<dbReference type="STRING" id="7897.ENSLACP00000019185"/>
<feature type="region of interest" description="Disordered" evidence="2">
    <location>
        <begin position="1"/>
        <end position="47"/>
    </location>
</feature>
<sequence length="779" mass="88894">MAVAHKENSSEWQTPALSERFQSRLGRRPSTADSGDTAIGTSCSDSTEDFCNSSGSSSFQPIRTQVAIPTAHVMPSTIGSSPNKMHPGGDLGSSSATAPLEQKDTRPVRECFSSSKLDSHSCLDARSGDPSNYTKMMQVDPRNLYLIGTKKFDHSLFPNTDLVRPDEMRKFDTPAIESTLNQSALLEAIYTDSQCRLQLGTRGEFLSEMDQEGYSAFNPAYKLLPESKCTPAGSCPYGQQNGYQPSNVSPTSGLQPSNNFSAPLVLQSHMLCDQIQTKPFDIRLPERYDLAVWQQQKQMENIRLQVEQMQLINGAPRQYPPVYSSFVHQDPSKWDALLKANEGILKEKELMIERQREQISQLERKMRESDLQVQNALLGRTVPYGDICMLRLQETLRENTFLRAQFAEKSESFGKEKTELERKLAMAEMEMRPLNEKLNEMTKKHAEEMKKQEERVRSRDKHINSLKKKCQKESEQNQEKQNRIETLERYLADLPTMEDYQKQSRQLKELELKSAQLQDTIIDLENKLGDVRAVCREKDLQLEAQKCKEVELVSSIHSLQEKVERCLEDGVRLPVLDIEKLKCENKSLKEECERVKKIAEKQQKKAEQLASQIRSLEERVTHEEETSQALREELTAKDNGLQQLRMAVKELSAQNQELIDRNLTLQEQLGQVDLSRQPKGETIQLTQKLHAELGKCLYDLQSVCNILTHRAQGKDPNLSLLLGIRSSQHFTEEGEDWQNPEVLGKKLTEVRVLHQEIEDLRTTISDRYAQDMGDNCITQ</sequence>
<keyword evidence="5" id="KW-1185">Reference proteome</keyword>
<feature type="compositionally biased region" description="Polar residues" evidence="2">
    <location>
        <begin position="31"/>
        <end position="47"/>
    </location>
</feature>
<dbReference type="InterPro" id="IPR058190">
    <property type="entry name" value="CC4_CEP85"/>
</dbReference>
<dbReference type="PANTHER" id="PTHR31075">
    <property type="entry name" value="CENTROSOMAL PROTEIN OF 85 KDA"/>
    <property type="match status" value="1"/>
</dbReference>
<feature type="coiled-coil region" evidence="1">
    <location>
        <begin position="578"/>
        <end position="668"/>
    </location>
</feature>
<protein>
    <submittedName>
        <fullName evidence="4">Centrosomal protein 85</fullName>
    </submittedName>
</protein>
<evidence type="ECO:0000259" key="3">
    <source>
        <dbReference type="Pfam" id="PF24555"/>
    </source>
</evidence>
<dbReference type="AlphaFoldDB" id="H3BBB4"/>
<evidence type="ECO:0000256" key="1">
    <source>
        <dbReference type="SAM" id="Coils"/>
    </source>
</evidence>
<feature type="compositionally biased region" description="Basic and acidic residues" evidence="2">
    <location>
        <begin position="471"/>
        <end position="481"/>
    </location>
</feature>
<dbReference type="OrthoDB" id="5972981at2759"/>
<reference evidence="4" key="2">
    <citation type="submission" date="2025-08" db="UniProtKB">
        <authorList>
            <consortium name="Ensembl"/>
        </authorList>
    </citation>
    <scope>IDENTIFICATION</scope>
</reference>
<dbReference type="PANTHER" id="PTHR31075:SF3">
    <property type="entry name" value="CENTROSOMAL PROTEIN OF 85 KDA"/>
    <property type="match status" value="1"/>
</dbReference>
<dbReference type="eggNOG" id="ENOG502QR5U">
    <property type="taxonomic scope" value="Eukaryota"/>
</dbReference>
<evidence type="ECO:0000313" key="5">
    <source>
        <dbReference type="Proteomes" id="UP000008672"/>
    </source>
</evidence>
<feature type="compositionally biased region" description="Basic and acidic residues" evidence="2">
    <location>
        <begin position="448"/>
        <end position="463"/>
    </location>
</feature>
<dbReference type="Pfam" id="PF24555">
    <property type="entry name" value="CC4_CEP85"/>
    <property type="match status" value="1"/>
</dbReference>
<name>H3BBB4_LATCH</name>
<keyword evidence="1" id="KW-0175">Coiled coil</keyword>
<dbReference type="EMBL" id="AFYH01052500">
    <property type="status" value="NOT_ANNOTATED_CDS"/>
    <property type="molecule type" value="Genomic_DNA"/>
</dbReference>
<dbReference type="Ensembl" id="ENSLACT00000019318.1">
    <property type="protein sequence ID" value="ENSLACP00000019185.1"/>
    <property type="gene ID" value="ENSLACG00000016878.1"/>
</dbReference>
<organism evidence="4 5">
    <name type="scientific">Latimeria chalumnae</name>
    <name type="common">Coelacanth</name>
    <dbReference type="NCBI Taxonomy" id="7897"/>
    <lineage>
        <taxon>Eukaryota</taxon>
        <taxon>Metazoa</taxon>
        <taxon>Chordata</taxon>
        <taxon>Craniata</taxon>
        <taxon>Vertebrata</taxon>
        <taxon>Euteleostomi</taxon>
        <taxon>Coelacanthiformes</taxon>
        <taxon>Coelacanthidae</taxon>
        <taxon>Latimeria</taxon>
    </lineage>
</organism>
<dbReference type="KEGG" id="lcm:102358587"/>
<dbReference type="RefSeq" id="XP_005993990.1">
    <property type="nucleotide sequence ID" value="XM_005993928.3"/>
</dbReference>
<reference evidence="4" key="3">
    <citation type="submission" date="2025-09" db="UniProtKB">
        <authorList>
            <consortium name="Ensembl"/>
        </authorList>
    </citation>
    <scope>IDENTIFICATION</scope>
</reference>
<feature type="domain" description="Centrosomal protein of 85 kDa-like CC4 coiled-coil" evidence="3">
    <location>
        <begin position="582"/>
        <end position="666"/>
    </location>
</feature>
<dbReference type="InParanoid" id="H3BBB4"/>
<dbReference type="InterPro" id="IPR040210">
    <property type="entry name" value="Cep85/Cep85L"/>
</dbReference>
<accession>H3BBB4</accession>
<dbReference type="OMA" id="HFSETDW"/>
<feature type="region of interest" description="Disordered" evidence="2">
    <location>
        <begin position="74"/>
        <end position="111"/>
    </location>
</feature>
<proteinExistence type="predicted"/>
<dbReference type="GO" id="GO:0005813">
    <property type="term" value="C:centrosome"/>
    <property type="evidence" value="ECO:0007669"/>
    <property type="project" value="TreeGrafter"/>
</dbReference>